<organism evidence="1 2">
    <name type="scientific">Methylovirgula ligni</name>
    <dbReference type="NCBI Taxonomy" id="569860"/>
    <lineage>
        <taxon>Bacteria</taxon>
        <taxon>Pseudomonadati</taxon>
        <taxon>Pseudomonadota</taxon>
        <taxon>Alphaproteobacteria</taxon>
        <taxon>Hyphomicrobiales</taxon>
        <taxon>Beijerinckiaceae</taxon>
        <taxon>Methylovirgula</taxon>
    </lineage>
</organism>
<name>A0A3D9YV61_9HYPH</name>
<accession>A0A3D9YV61</accession>
<gene>
    <name evidence="1" type="ORF">DES32_2113</name>
</gene>
<dbReference type="AlphaFoldDB" id="A0A3D9YV61"/>
<proteinExistence type="predicted"/>
<sequence>MTAPLRLIALDTEDLAVLSAHLQDSLVKVGDMTYLPRSKRFAAVGARFDWIAEAEGKKERCETGFHFERVLKVTRSGFSQDDPEQKLMLLSVTFAETDSPAGKVTLIFSGGAAIRLDVECLEAQVQDLGPRWACTACPAHDLEEVAQKQAS</sequence>
<dbReference type="OrthoDB" id="9806367at2"/>
<dbReference type="Pfam" id="PF11164">
    <property type="entry name" value="DUF2948"/>
    <property type="match status" value="1"/>
</dbReference>
<comment type="caution">
    <text evidence="1">The sequence shown here is derived from an EMBL/GenBank/DDBJ whole genome shotgun (WGS) entry which is preliminary data.</text>
</comment>
<protein>
    <submittedName>
        <fullName evidence="1">DUF2948 family protein</fullName>
    </submittedName>
</protein>
<dbReference type="Proteomes" id="UP000256900">
    <property type="component" value="Unassembled WGS sequence"/>
</dbReference>
<dbReference type="EMBL" id="QUMO01000003">
    <property type="protein sequence ID" value="REF86068.1"/>
    <property type="molecule type" value="Genomic_DNA"/>
</dbReference>
<reference evidence="1 2" key="1">
    <citation type="submission" date="2018-08" db="EMBL/GenBank/DDBJ databases">
        <title>Genomic Encyclopedia of Type Strains, Phase IV (KMG-IV): sequencing the most valuable type-strain genomes for metagenomic binning, comparative biology and taxonomic classification.</title>
        <authorList>
            <person name="Goeker M."/>
        </authorList>
    </citation>
    <scope>NUCLEOTIDE SEQUENCE [LARGE SCALE GENOMIC DNA]</scope>
    <source>
        <strain evidence="1 2">BW863</strain>
    </source>
</reference>
<keyword evidence="2" id="KW-1185">Reference proteome</keyword>
<dbReference type="InterPro" id="IPR021335">
    <property type="entry name" value="DUF2948"/>
</dbReference>
<dbReference type="RefSeq" id="WP_115836649.1">
    <property type="nucleotide sequence ID" value="NZ_CP025086.1"/>
</dbReference>
<evidence type="ECO:0000313" key="1">
    <source>
        <dbReference type="EMBL" id="REF86068.1"/>
    </source>
</evidence>
<evidence type="ECO:0000313" key="2">
    <source>
        <dbReference type="Proteomes" id="UP000256900"/>
    </source>
</evidence>